<comment type="cofactor">
    <cofactor evidence="2">
        <name>Zn(2+)</name>
        <dbReference type="ChEBI" id="CHEBI:29105"/>
    </cofactor>
</comment>
<evidence type="ECO:0000256" key="4">
    <source>
        <dbReference type="RuleBase" id="RU000672"/>
    </source>
</evidence>
<dbReference type="InterPro" id="IPR015800">
    <property type="entry name" value="Cu_amine_oxidase_N2"/>
</dbReference>
<dbReference type="EC" id="1.4.3.-" evidence="4"/>
<comment type="cofactor">
    <cofactor evidence="4">
        <name>Cu cation</name>
        <dbReference type="ChEBI" id="CHEBI:23378"/>
    </cofactor>
    <text evidence="4">Contains 1 topaquinone per subunit.</text>
</comment>
<keyword evidence="4" id="KW-0560">Oxidoreductase</keyword>
<comment type="PTM">
    <text evidence="4">Topaquinone (TPQ) is generated by copper-dependent autoxidation of a specific tyrosyl residue.</text>
</comment>
<dbReference type="GO" id="GO:0009308">
    <property type="term" value="P:amine metabolic process"/>
    <property type="evidence" value="ECO:0007669"/>
    <property type="project" value="UniProtKB-UniRule"/>
</dbReference>
<dbReference type="Proteomes" id="UP000708208">
    <property type="component" value="Unassembled WGS sequence"/>
</dbReference>
<evidence type="ECO:0000256" key="3">
    <source>
        <dbReference type="ARBA" id="ARBA00023211"/>
    </source>
</evidence>
<dbReference type="AlphaFoldDB" id="A0A8J2LTW4"/>
<sequence>MHPLDNLTAQEISSVSLLIKQKLASATKTVFNSITLQEPPKAVLLPFLNGEIQDDIPRRALAILIEKGTGNVTEVVVNLTSKVIETWTIVEKGYQPTLSPDDCFDAERIAKSDPKVIERARVLGYENVDLVVADPWSIGYSGDEPEFENKRLVQLFMYAREFDEDNHYAHPLDFVTVVDLNLEKVVRIEDLPSHSDFAARTDKPVKIPRKPLNYDPEHLSKDFLRSDVKPLQIQFQLPRRLGPS</sequence>
<evidence type="ECO:0000313" key="7">
    <source>
        <dbReference type="EMBL" id="CAG7837998.1"/>
    </source>
</evidence>
<comment type="cofactor">
    <cofactor evidence="1">
        <name>Mn(2+)</name>
        <dbReference type="ChEBI" id="CHEBI:29035"/>
    </cofactor>
</comment>
<accession>A0A8J2LTW4</accession>
<proteinExistence type="inferred from homology"/>
<comment type="similarity">
    <text evidence="4">Belongs to the copper/topaquinone oxidase family.</text>
</comment>
<evidence type="ECO:0000259" key="6">
    <source>
        <dbReference type="Pfam" id="PF02728"/>
    </source>
</evidence>
<dbReference type="InterPro" id="IPR015802">
    <property type="entry name" value="Cu_amine_oxidase_N3"/>
</dbReference>
<feature type="domain" description="Copper amine oxidase N2-terminal" evidence="5">
    <location>
        <begin position="2"/>
        <end position="89"/>
    </location>
</feature>
<dbReference type="OrthoDB" id="5379943at2759"/>
<keyword evidence="4" id="KW-0801">TPQ</keyword>
<gene>
    <name evidence="7" type="ORF">AFUS01_LOCUS47021</name>
</gene>
<dbReference type="Pfam" id="PF02728">
    <property type="entry name" value="Cu_amine_oxidN3"/>
    <property type="match status" value="1"/>
</dbReference>
<keyword evidence="3" id="KW-0464">Manganese</keyword>
<evidence type="ECO:0000256" key="1">
    <source>
        <dbReference type="ARBA" id="ARBA00001936"/>
    </source>
</evidence>
<comment type="caution">
    <text evidence="7">The sequence shown here is derived from an EMBL/GenBank/DDBJ whole genome shotgun (WGS) entry which is preliminary data.</text>
</comment>
<evidence type="ECO:0000313" key="8">
    <source>
        <dbReference type="Proteomes" id="UP000708208"/>
    </source>
</evidence>
<feature type="domain" description="Copper amine oxidase N3-terminal" evidence="6">
    <location>
        <begin position="97"/>
        <end position="190"/>
    </location>
</feature>
<protein>
    <recommendedName>
        <fullName evidence="4">Amine oxidase</fullName>
        <ecNumber evidence="4">1.4.3.-</ecNumber>
    </recommendedName>
</protein>
<dbReference type="GO" id="GO:0008131">
    <property type="term" value="F:primary methylamine oxidase activity"/>
    <property type="evidence" value="ECO:0007669"/>
    <property type="project" value="InterPro"/>
</dbReference>
<dbReference type="EMBL" id="CAJVCH010571621">
    <property type="protein sequence ID" value="CAG7837998.1"/>
    <property type="molecule type" value="Genomic_DNA"/>
</dbReference>
<name>A0A8J2LTW4_9HEXA</name>
<evidence type="ECO:0000259" key="5">
    <source>
        <dbReference type="Pfam" id="PF02727"/>
    </source>
</evidence>
<dbReference type="PANTHER" id="PTHR10638">
    <property type="entry name" value="COPPER AMINE OXIDASE"/>
    <property type="match status" value="1"/>
</dbReference>
<keyword evidence="4" id="KW-0479">Metal-binding</keyword>
<dbReference type="GO" id="GO:0005507">
    <property type="term" value="F:copper ion binding"/>
    <property type="evidence" value="ECO:0007669"/>
    <property type="project" value="InterPro"/>
</dbReference>
<keyword evidence="8" id="KW-1185">Reference proteome</keyword>
<keyword evidence="4" id="KW-0186">Copper</keyword>
<reference evidence="7" key="1">
    <citation type="submission" date="2021-06" db="EMBL/GenBank/DDBJ databases">
        <authorList>
            <person name="Hodson N. C."/>
            <person name="Mongue J. A."/>
            <person name="Jaron S. K."/>
        </authorList>
    </citation>
    <scope>NUCLEOTIDE SEQUENCE</scope>
</reference>
<dbReference type="InterPro" id="IPR000269">
    <property type="entry name" value="Cu_amine_oxidase"/>
</dbReference>
<evidence type="ECO:0000256" key="2">
    <source>
        <dbReference type="ARBA" id="ARBA00001947"/>
    </source>
</evidence>
<dbReference type="PANTHER" id="PTHR10638:SF86">
    <property type="entry name" value="COPPER AMINE OXIDASE 1-RELATED"/>
    <property type="match status" value="1"/>
</dbReference>
<dbReference type="GO" id="GO:0048038">
    <property type="term" value="F:quinone binding"/>
    <property type="evidence" value="ECO:0007669"/>
    <property type="project" value="InterPro"/>
</dbReference>
<dbReference type="Pfam" id="PF02727">
    <property type="entry name" value="Cu_amine_oxidN2"/>
    <property type="match status" value="1"/>
</dbReference>
<organism evidence="7 8">
    <name type="scientific">Allacma fusca</name>
    <dbReference type="NCBI Taxonomy" id="39272"/>
    <lineage>
        <taxon>Eukaryota</taxon>
        <taxon>Metazoa</taxon>
        <taxon>Ecdysozoa</taxon>
        <taxon>Arthropoda</taxon>
        <taxon>Hexapoda</taxon>
        <taxon>Collembola</taxon>
        <taxon>Symphypleona</taxon>
        <taxon>Sminthuridae</taxon>
        <taxon>Allacma</taxon>
    </lineage>
</organism>